<accession>A0A0H5R482</accession>
<evidence type="ECO:0000313" key="3">
    <source>
        <dbReference type="EMBL" id="CRZ09015.1"/>
    </source>
</evidence>
<keyword evidence="2" id="KW-0472">Membrane</keyword>
<feature type="transmembrane region" description="Helical" evidence="2">
    <location>
        <begin position="21"/>
        <end position="46"/>
    </location>
</feature>
<dbReference type="AlphaFoldDB" id="A0A0H5R482"/>
<feature type="region of interest" description="Disordered" evidence="1">
    <location>
        <begin position="52"/>
        <end position="72"/>
    </location>
</feature>
<feature type="compositionally biased region" description="Polar residues" evidence="1">
    <location>
        <begin position="58"/>
        <end position="70"/>
    </location>
</feature>
<organism evidence="3">
    <name type="scientific">Spongospora subterranea</name>
    <dbReference type="NCBI Taxonomy" id="70186"/>
    <lineage>
        <taxon>Eukaryota</taxon>
        <taxon>Sar</taxon>
        <taxon>Rhizaria</taxon>
        <taxon>Endomyxa</taxon>
        <taxon>Phytomyxea</taxon>
        <taxon>Plasmodiophorida</taxon>
        <taxon>Plasmodiophoridae</taxon>
        <taxon>Spongospora</taxon>
    </lineage>
</organism>
<evidence type="ECO:0000256" key="2">
    <source>
        <dbReference type="SAM" id="Phobius"/>
    </source>
</evidence>
<proteinExistence type="predicted"/>
<feature type="transmembrane region" description="Helical" evidence="2">
    <location>
        <begin position="184"/>
        <end position="206"/>
    </location>
</feature>
<reference evidence="3" key="1">
    <citation type="submission" date="2015-04" db="EMBL/GenBank/DDBJ databases">
        <title>The genome sequence of the plant pathogenic Rhizarian Plasmodiophora brassicae reveals insights in its biotrophic life cycle and the origin of chitin synthesis.</title>
        <authorList>
            <person name="Schwelm A."/>
            <person name="Fogelqvist J."/>
            <person name="Knaust A."/>
            <person name="Julke S."/>
            <person name="Lilja T."/>
            <person name="Dhandapani V."/>
            <person name="Bonilla-Rosso G."/>
            <person name="Karlsson M."/>
            <person name="Shevchenko A."/>
            <person name="Choi S.R."/>
            <person name="Kim H.G."/>
            <person name="Park J.Y."/>
            <person name="Lim Y.P."/>
            <person name="Ludwig-Muller J."/>
            <person name="Dixelius C."/>
        </authorList>
    </citation>
    <scope>NUCLEOTIDE SEQUENCE</scope>
    <source>
        <tissue evidence="3">Potato root galls</tissue>
    </source>
</reference>
<sequence>HSFGVKHYRCHYRSLTGAGGVCGVLSMNIFYVFNILLVSLFSLIVLSHPHPSEDSKLEQANTSHQSNAQHSFDGLRRRPGFYVRDLETGDPPQNNAESSSGVVFNPTSLEDEEFQLKAFLDDRIQRAVASDPSFPTMTPSDRLHLYLLKMWKMLAANPTMTILFFSICLVIRKCLQQHPIGCKLIPGACFIIQIRHLMHVLIINFLRPIPSNVPKLLTSEYLGLQMMASLVTFVTFFLSYLEYLFSSNK</sequence>
<dbReference type="EMBL" id="HACM01008573">
    <property type="protein sequence ID" value="CRZ09015.1"/>
    <property type="molecule type" value="Transcribed_RNA"/>
</dbReference>
<feature type="transmembrane region" description="Helical" evidence="2">
    <location>
        <begin position="150"/>
        <end position="172"/>
    </location>
</feature>
<keyword evidence="2" id="KW-1133">Transmembrane helix</keyword>
<evidence type="ECO:0000256" key="1">
    <source>
        <dbReference type="SAM" id="MobiDB-lite"/>
    </source>
</evidence>
<name>A0A0H5R482_9EUKA</name>
<protein>
    <submittedName>
        <fullName evidence="3">Uncharacterized protein</fullName>
    </submittedName>
</protein>
<keyword evidence="2" id="KW-0812">Transmembrane</keyword>
<feature type="non-terminal residue" evidence="3">
    <location>
        <position position="1"/>
    </location>
</feature>
<feature type="transmembrane region" description="Helical" evidence="2">
    <location>
        <begin position="226"/>
        <end position="245"/>
    </location>
</feature>